<proteinExistence type="predicted"/>
<dbReference type="GeneID" id="38144453"/>
<dbReference type="EMBL" id="KZ852054">
    <property type="protein sequence ID" value="RDH31513.1"/>
    <property type="molecule type" value="Genomic_DNA"/>
</dbReference>
<dbReference type="RefSeq" id="XP_026624535.1">
    <property type="nucleotide sequence ID" value="XM_026776097.1"/>
</dbReference>
<accession>A0A3F3PX76</accession>
<dbReference type="Proteomes" id="UP000253729">
    <property type="component" value="Unassembled WGS sequence"/>
</dbReference>
<keyword evidence="1" id="KW-1133">Transmembrane helix</keyword>
<reference evidence="2 3" key="1">
    <citation type="submission" date="2018-07" db="EMBL/GenBank/DDBJ databases">
        <title>The genomes of Aspergillus section Nigri reveals drivers in fungal speciation.</title>
        <authorList>
            <consortium name="DOE Joint Genome Institute"/>
            <person name="Vesth T.C."/>
            <person name="Nybo J."/>
            <person name="Theobald S."/>
            <person name="Brandl J."/>
            <person name="Frisvad J.C."/>
            <person name="Nielsen K.F."/>
            <person name="Lyhne E.K."/>
            <person name="Kogle M.E."/>
            <person name="Kuo A."/>
            <person name="Riley R."/>
            <person name="Clum A."/>
            <person name="Nolan M."/>
            <person name="Lipzen A."/>
            <person name="Salamov A."/>
            <person name="Henrissat B."/>
            <person name="Wiebenga A."/>
            <person name="De vries R.P."/>
            <person name="Grigoriev I.V."/>
            <person name="Mortensen U.H."/>
            <person name="Andersen M.R."/>
            <person name="Baker S.E."/>
        </authorList>
    </citation>
    <scope>NUCLEOTIDE SEQUENCE [LARGE SCALE GENOMIC DNA]</scope>
    <source>
        <strain evidence="2 3">CBS 139.54b</strain>
    </source>
</reference>
<name>A0A3F3PX76_9EURO</name>
<sequence length="96" mass="11293">MREMIDLRRLFYWYMSTRRGEGLLLHTVLHFGPRMEYYKSEHSVLALIPGYGWATDIGAFGFFLCIREHYRDPSGHWFLSTLRYAFGVGVVRISVA</sequence>
<feature type="transmembrane region" description="Helical" evidence="1">
    <location>
        <begin position="76"/>
        <end position="95"/>
    </location>
</feature>
<keyword evidence="3" id="KW-1185">Reference proteome</keyword>
<evidence type="ECO:0000256" key="1">
    <source>
        <dbReference type="SAM" id="Phobius"/>
    </source>
</evidence>
<feature type="transmembrane region" description="Helical" evidence="1">
    <location>
        <begin position="44"/>
        <end position="64"/>
    </location>
</feature>
<evidence type="ECO:0000313" key="3">
    <source>
        <dbReference type="Proteomes" id="UP000253729"/>
    </source>
</evidence>
<protein>
    <submittedName>
        <fullName evidence="2">Uncharacterized protein</fullName>
    </submittedName>
</protein>
<organism evidence="2 3">
    <name type="scientific">Aspergillus welwitschiae</name>
    <dbReference type="NCBI Taxonomy" id="1341132"/>
    <lineage>
        <taxon>Eukaryota</taxon>
        <taxon>Fungi</taxon>
        <taxon>Dikarya</taxon>
        <taxon>Ascomycota</taxon>
        <taxon>Pezizomycotina</taxon>
        <taxon>Eurotiomycetes</taxon>
        <taxon>Eurotiomycetidae</taxon>
        <taxon>Eurotiales</taxon>
        <taxon>Aspergillaceae</taxon>
        <taxon>Aspergillus</taxon>
        <taxon>Aspergillus subgen. Circumdati</taxon>
    </lineage>
</organism>
<keyword evidence="1" id="KW-0472">Membrane</keyword>
<dbReference type="AlphaFoldDB" id="A0A3F3PX76"/>
<keyword evidence="1" id="KW-0812">Transmembrane</keyword>
<gene>
    <name evidence="2" type="ORF">BDQ94DRAFT_57928</name>
</gene>
<evidence type="ECO:0000313" key="2">
    <source>
        <dbReference type="EMBL" id="RDH31513.1"/>
    </source>
</evidence>